<dbReference type="KEGG" id="ebh:BSEPE_0385"/>
<dbReference type="OrthoDB" id="9794403at2"/>
<feature type="domain" description="Transposase IS200-like" evidence="1">
    <location>
        <begin position="12"/>
        <end position="149"/>
    </location>
</feature>
<dbReference type="Proteomes" id="UP000067399">
    <property type="component" value="Chromosome"/>
</dbReference>
<dbReference type="Pfam" id="PF01797">
    <property type="entry name" value="Y1_Tnp"/>
    <property type="match status" value="1"/>
</dbReference>
<organism evidence="2 3">
    <name type="scientific">endosymbiont of Bathymodiolus septemdierum str. Myojin knoll</name>
    <dbReference type="NCBI Taxonomy" id="1303921"/>
    <lineage>
        <taxon>Bacteria</taxon>
        <taxon>Pseudomonadati</taxon>
        <taxon>Pseudomonadota</taxon>
        <taxon>Gammaproteobacteria</taxon>
        <taxon>sulfur-oxidizing symbionts</taxon>
    </lineage>
</organism>
<protein>
    <submittedName>
        <fullName evidence="2">Putative transposase</fullName>
    </submittedName>
</protein>
<reference evidence="2 3" key="1">
    <citation type="journal article" date="2000" name="Mar. Ecol. Prog. Ser.">
        <title>Phylogenetic characterization of endosymbionts in three hydrothermal vent mussels: influence on host distributions.</title>
        <authorList>
            <person name="Fujiwara Y."/>
            <person name="Takai K."/>
            <person name="Uematsu K."/>
            <person name="Tsuchida S."/>
            <person name="Hunt J.C."/>
            <person name="Hashimoto J."/>
        </authorList>
    </citation>
    <scope>NUCLEOTIDE SEQUENCE [LARGE SCALE GENOMIC DNA]</scope>
    <source>
        <strain evidence="2 3">Myojin Knoll</strain>
    </source>
</reference>
<gene>
    <name evidence="2" type="ORF">BSEPE_0385</name>
</gene>
<dbReference type="GO" id="GO:0003677">
    <property type="term" value="F:DNA binding"/>
    <property type="evidence" value="ECO:0007669"/>
    <property type="project" value="InterPro"/>
</dbReference>
<dbReference type="SUPFAM" id="SSF143422">
    <property type="entry name" value="Transposase IS200-like"/>
    <property type="match status" value="1"/>
</dbReference>
<dbReference type="Gene3D" id="3.30.70.1290">
    <property type="entry name" value="Transposase IS200-like"/>
    <property type="match status" value="1"/>
</dbReference>
<dbReference type="GO" id="GO:0006313">
    <property type="term" value="P:DNA transposition"/>
    <property type="evidence" value="ECO:0007669"/>
    <property type="project" value="InterPro"/>
</dbReference>
<evidence type="ECO:0000259" key="1">
    <source>
        <dbReference type="SMART" id="SM01321"/>
    </source>
</evidence>
<dbReference type="InterPro" id="IPR002686">
    <property type="entry name" value="Transposase_17"/>
</dbReference>
<dbReference type="GO" id="GO:0004803">
    <property type="term" value="F:transposase activity"/>
    <property type="evidence" value="ECO:0007669"/>
    <property type="project" value="InterPro"/>
</dbReference>
<dbReference type="EMBL" id="AP013042">
    <property type="protein sequence ID" value="BAS67398.1"/>
    <property type="molecule type" value="Genomic_DNA"/>
</dbReference>
<name>A0A0P0UQM8_9GAMM</name>
<proteinExistence type="predicted"/>
<accession>A0A0P0UQM8</accession>
<keyword evidence="3" id="KW-1185">Reference proteome</keyword>
<dbReference type="PANTHER" id="PTHR34322">
    <property type="entry name" value="TRANSPOSASE, Y1_TNP DOMAIN-CONTAINING"/>
    <property type="match status" value="1"/>
</dbReference>
<sequence>MIDMAQRQTIILTDNYYHVFNRGIDRRVIFQDREDLKYFLDRMHDFNNTESFGGVYHQNLPCNQKLISPAYKLVSIVAYCLLPNHFHLILKPQVENGVAKFMQRLCTGYVKFFNKKYQRSGALFQGRFKANQIEGYEALSFLSVYVNLNYRHHRIDPQKNLVSSSFSSYLGVNDNILDIEEVNQIIDSMNSYEEYAYLQSDYFTQNKDYTKNINDDL</sequence>
<reference evidence="2 3" key="2">
    <citation type="journal article" date="2016" name="ISME J.">
        <title>Heterogeneous composition of key metabolic gene clusters in a vent mussel symbiont population.</title>
        <authorList>
            <person name="Ikuta T."/>
            <person name="Takaki Y."/>
            <person name="Nagai Y."/>
            <person name="Shimamura S."/>
            <person name="Tsuda M."/>
            <person name="Kawagucci S."/>
            <person name="Aoki Y."/>
            <person name="Inoue K."/>
            <person name="Teruya M."/>
            <person name="Satou K."/>
            <person name="Teruya K."/>
            <person name="Shimoji M."/>
            <person name="Tamotsu H."/>
            <person name="Hirano T."/>
            <person name="Maruyama T."/>
            <person name="Yoshida T."/>
        </authorList>
    </citation>
    <scope>NUCLEOTIDE SEQUENCE [LARGE SCALE GENOMIC DNA]</scope>
    <source>
        <strain evidence="2 3">Myojin Knoll</strain>
    </source>
</reference>
<evidence type="ECO:0000313" key="2">
    <source>
        <dbReference type="EMBL" id="BAS67398.1"/>
    </source>
</evidence>
<dbReference type="InterPro" id="IPR036515">
    <property type="entry name" value="Transposase_17_sf"/>
</dbReference>
<dbReference type="STRING" id="1303921.BSEPE_0385"/>
<dbReference type="PANTHER" id="PTHR34322:SF2">
    <property type="entry name" value="TRANSPOSASE IS200-LIKE DOMAIN-CONTAINING PROTEIN"/>
    <property type="match status" value="1"/>
</dbReference>
<dbReference type="SMART" id="SM01321">
    <property type="entry name" value="Y1_Tnp"/>
    <property type="match status" value="1"/>
</dbReference>
<evidence type="ECO:0000313" key="3">
    <source>
        <dbReference type="Proteomes" id="UP000067399"/>
    </source>
</evidence>
<dbReference type="AlphaFoldDB" id="A0A0P0UQM8"/>